<reference evidence="4" key="1">
    <citation type="journal article" date="2014" name="Int. J. Syst. Evol. Microbiol.">
        <title>Complete genome sequence of Corynebacterium casei LMG S-19264T (=DSM 44701T), isolated from a smear-ripened cheese.</title>
        <authorList>
            <consortium name="US DOE Joint Genome Institute (JGI-PGF)"/>
            <person name="Walter F."/>
            <person name="Albersmeier A."/>
            <person name="Kalinowski J."/>
            <person name="Ruckert C."/>
        </authorList>
    </citation>
    <scope>NUCLEOTIDE SEQUENCE</scope>
    <source>
        <strain evidence="4">KCTC 42651</strain>
    </source>
</reference>
<organism evidence="4 5">
    <name type="scientific">Thalassobaculum fulvum</name>
    <dbReference type="NCBI Taxonomy" id="1633335"/>
    <lineage>
        <taxon>Bacteria</taxon>
        <taxon>Pseudomonadati</taxon>
        <taxon>Pseudomonadota</taxon>
        <taxon>Alphaproteobacteria</taxon>
        <taxon>Rhodospirillales</taxon>
        <taxon>Thalassobaculaceae</taxon>
        <taxon>Thalassobaculum</taxon>
    </lineage>
</organism>
<dbReference type="Gene3D" id="3.90.870.20">
    <property type="entry name" value="Carbamoyltransferase, C-terminal domain"/>
    <property type="match status" value="1"/>
</dbReference>
<protein>
    <recommendedName>
        <fullName evidence="6">Carbamoyltransferase</fullName>
    </recommendedName>
</protein>
<evidence type="ECO:0000256" key="1">
    <source>
        <dbReference type="ARBA" id="ARBA00006129"/>
    </source>
</evidence>
<dbReference type="PANTHER" id="PTHR34847:SF1">
    <property type="entry name" value="NODULATION PROTEIN U"/>
    <property type="match status" value="1"/>
</dbReference>
<name>A0A919CQE5_9PROT</name>
<evidence type="ECO:0000313" key="4">
    <source>
        <dbReference type="EMBL" id="GHD54582.1"/>
    </source>
</evidence>
<dbReference type="RefSeq" id="WP_189991431.1">
    <property type="nucleotide sequence ID" value="NZ_BMZS01000007.1"/>
</dbReference>
<dbReference type="PANTHER" id="PTHR34847">
    <property type="entry name" value="NODULATION PROTEIN U"/>
    <property type="match status" value="1"/>
</dbReference>
<evidence type="ECO:0000259" key="2">
    <source>
        <dbReference type="Pfam" id="PF02543"/>
    </source>
</evidence>
<dbReference type="SUPFAM" id="SSF53067">
    <property type="entry name" value="Actin-like ATPase domain"/>
    <property type="match status" value="1"/>
</dbReference>
<dbReference type="InterPro" id="IPR051338">
    <property type="entry name" value="NodU/CmcH_Carbamoyltrnsfr"/>
</dbReference>
<dbReference type="Pfam" id="PF02543">
    <property type="entry name" value="Carbam_trans_N"/>
    <property type="match status" value="2"/>
</dbReference>
<dbReference type="InterPro" id="IPR038152">
    <property type="entry name" value="Carbam_trans_C_sf"/>
</dbReference>
<proteinExistence type="inferred from homology"/>
<evidence type="ECO:0000313" key="5">
    <source>
        <dbReference type="Proteomes" id="UP000630353"/>
    </source>
</evidence>
<dbReference type="Pfam" id="PF16861">
    <property type="entry name" value="Carbam_trans_C"/>
    <property type="match status" value="1"/>
</dbReference>
<gene>
    <name evidence="4" type="ORF">GCM10017083_32270</name>
</gene>
<evidence type="ECO:0000259" key="3">
    <source>
        <dbReference type="Pfam" id="PF16861"/>
    </source>
</evidence>
<sequence length="669" mass="73465">MLILGIHMGHDAGVAVVDDGRIVAFVERERHTRVKHAAIATIDDVELALADAGATIDDVDYVSITGTQNWPFIFYDEAEFRFDFAPGMAGPLGVPPAFQERTRDHARAMVEQRDAFRTVMLEWFSGSSDYVRLSARPVDVRAPGFDFHGTREFPFYPNIWDRNLSLGALRRMPGGELAEQLSGWVQHGVFHMPVEVRLRHRRLAGILISHHTAHAASAFYQSDFDTAAILTSDGGAIKSRFGHGGGLFAQGRGNKLVPLLPNYLTSGPTYIRVGQHLCLDNGPGAPGKLMGLAPYGKPRFFDPDLVGNAYDRPDLMLSSRRPGDGDDHLIYAQTLVDRARTRARQMGYDHVEPSADTRLSPFSRDLAATTQKLFEEQNLLATLTLFELGLKLGRRSPNLAISGGCALNCPFNSRVWREGPFENVFVPPSCDDSGLAIGSALYLTHHVLDRPRQPQGSKTSTSAYLGRRHPPEAVERALREAGDDLVVTPVGDAAADAGAALAGDAVVAWFEGRSEIGPRALGHRSILADPRAGGNWERVNHIKRRETWRPFAPAVLEERAADWFDGAPLPSPFMLFTARVRSRELPAITHVDGSARIQTVARDGGGFRAVLEAFDRETGVPVVLNTSFNGPGEPIVETPQDAVRFFRTSELDRLYFDGLRVERKAAANT</sequence>
<keyword evidence="5" id="KW-1185">Reference proteome</keyword>
<feature type="domain" description="Carbamoyltransferase C-terminal" evidence="3">
    <location>
        <begin position="500"/>
        <end position="662"/>
    </location>
</feature>
<dbReference type="Proteomes" id="UP000630353">
    <property type="component" value="Unassembled WGS sequence"/>
</dbReference>
<dbReference type="InterPro" id="IPR031730">
    <property type="entry name" value="Carbam_trans_C"/>
</dbReference>
<reference evidence="4" key="2">
    <citation type="submission" date="2020-09" db="EMBL/GenBank/DDBJ databases">
        <authorList>
            <person name="Sun Q."/>
            <person name="Kim S."/>
        </authorList>
    </citation>
    <scope>NUCLEOTIDE SEQUENCE</scope>
    <source>
        <strain evidence="4">KCTC 42651</strain>
    </source>
</reference>
<feature type="domain" description="Carbamoyltransferase" evidence="2">
    <location>
        <begin position="207"/>
        <end position="441"/>
    </location>
</feature>
<feature type="domain" description="Carbamoyltransferase" evidence="2">
    <location>
        <begin position="3"/>
        <end position="68"/>
    </location>
</feature>
<comment type="similarity">
    <text evidence="1">Belongs to the NodU/CmcH family.</text>
</comment>
<dbReference type="InterPro" id="IPR043129">
    <property type="entry name" value="ATPase_NBD"/>
</dbReference>
<accession>A0A919CQE5</accession>
<dbReference type="AlphaFoldDB" id="A0A919CQE5"/>
<dbReference type="GO" id="GO:0003824">
    <property type="term" value="F:catalytic activity"/>
    <property type="evidence" value="ECO:0007669"/>
    <property type="project" value="InterPro"/>
</dbReference>
<evidence type="ECO:0008006" key="6">
    <source>
        <dbReference type="Google" id="ProtNLM"/>
    </source>
</evidence>
<comment type="caution">
    <text evidence="4">The sequence shown here is derived from an EMBL/GenBank/DDBJ whole genome shotgun (WGS) entry which is preliminary data.</text>
</comment>
<dbReference type="Gene3D" id="3.30.420.40">
    <property type="match status" value="2"/>
</dbReference>
<dbReference type="CDD" id="cd24033">
    <property type="entry name" value="ASKHA_NBD_NodU_CmcH-like_N"/>
    <property type="match status" value="1"/>
</dbReference>
<dbReference type="EMBL" id="BMZS01000007">
    <property type="protein sequence ID" value="GHD54582.1"/>
    <property type="molecule type" value="Genomic_DNA"/>
</dbReference>
<dbReference type="InterPro" id="IPR003696">
    <property type="entry name" value="Carbtransf_dom"/>
</dbReference>